<keyword evidence="3" id="KW-1185">Reference proteome</keyword>
<dbReference type="Pfam" id="PF07707">
    <property type="entry name" value="BACK"/>
    <property type="match status" value="1"/>
</dbReference>
<dbReference type="InterPro" id="IPR011333">
    <property type="entry name" value="SKP1/BTB/POZ_sf"/>
</dbReference>
<sequence length="95" mass="11137">MCWDSATKLYYAGDKYQIERLKVICSSFLVDNLWISSASELLILADTHSDSDLKKAVEDFILRHEKQVFESEEWEKLTKVNSELALKTMLRKYKT</sequence>
<evidence type="ECO:0000259" key="1">
    <source>
        <dbReference type="Pfam" id="PF07707"/>
    </source>
</evidence>
<dbReference type="InterPro" id="IPR011705">
    <property type="entry name" value="BACK"/>
</dbReference>
<evidence type="ECO:0000313" key="2">
    <source>
        <dbReference type="EMBL" id="CAL1294974.1"/>
    </source>
</evidence>
<protein>
    <recommendedName>
        <fullName evidence="1">BACK domain-containing protein</fullName>
    </recommendedName>
</protein>
<feature type="domain" description="BACK" evidence="1">
    <location>
        <begin position="41"/>
        <end position="79"/>
    </location>
</feature>
<accession>A0AAV2BH51</accession>
<organism evidence="2 3">
    <name type="scientific">Larinioides sclopetarius</name>
    <dbReference type="NCBI Taxonomy" id="280406"/>
    <lineage>
        <taxon>Eukaryota</taxon>
        <taxon>Metazoa</taxon>
        <taxon>Ecdysozoa</taxon>
        <taxon>Arthropoda</taxon>
        <taxon>Chelicerata</taxon>
        <taxon>Arachnida</taxon>
        <taxon>Araneae</taxon>
        <taxon>Araneomorphae</taxon>
        <taxon>Entelegynae</taxon>
        <taxon>Araneoidea</taxon>
        <taxon>Araneidae</taxon>
        <taxon>Larinioides</taxon>
    </lineage>
</organism>
<name>A0AAV2BH51_9ARAC</name>
<gene>
    <name evidence="2" type="ORF">LARSCL_LOCUS19020</name>
</gene>
<dbReference type="PANTHER" id="PTHR24413">
    <property type="entry name" value="SPECKLE-TYPE POZ PROTEIN"/>
    <property type="match status" value="1"/>
</dbReference>
<comment type="caution">
    <text evidence="2">The sequence shown here is derived from an EMBL/GenBank/DDBJ whole genome shotgun (WGS) entry which is preliminary data.</text>
</comment>
<dbReference type="AlphaFoldDB" id="A0AAV2BH51"/>
<dbReference type="Gene3D" id="3.30.710.10">
    <property type="entry name" value="Potassium Channel Kv1.1, Chain A"/>
    <property type="match status" value="1"/>
</dbReference>
<reference evidence="2 3" key="1">
    <citation type="submission" date="2024-04" db="EMBL/GenBank/DDBJ databases">
        <authorList>
            <person name="Rising A."/>
            <person name="Reimegard J."/>
            <person name="Sonavane S."/>
            <person name="Akerstrom W."/>
            <person name="Nylinder S."/>
            <person name="Hedman E."/>
            <person name="Kallberg Y."/>
        </authorList>
    </citation>
    <scope>NUCLEOTIDE SEQUENCE [LARGE SCALE GENOMIC DNA]</scope>
</reference>
<dbReference type="EMBL" id="CAXIEN010000358">
    <property type="protein sequence ID" value="CAL1294974.1"/>
    <property type="molecule type" value="Genomic_DNA"/>
</dbReference>
<dbReference type="Proteomes" id="UP001497382">
    <property type="component" value="Unassembled WGS sequence"/>
</dbReference>
<proteinExistence type="predicted"/>
<evidence type="ECO:0000313" key="3">
    <source>
        <dbReference type="Proteomes" id="UP001497382"/>
    </source>
</evidence>